<dbReference type="AlphaFoldDB" id="A0A4U5PDI5"/>
<protein>
    <recommendedName>
        <fullName evidence="4">Saposin B-type domain-containing protein</fullName>
    </recommendedName>
</protein>
<organism evidence="2 3">
    <name type="scientific">Steinernema carpocapsae</name>
    <name type="common">Entomopathogenic nematode</name>
    <dbReference type="NCBI Taxonomy" id="34508"/>
    <lineage>
        <taxon>Eukaryota</taxon>
        <taxon>Metazoa</taxon>
        <taxon>Ecdysozoa</taxon>
        <taxon>Nematoda</taxon>
        <taxon>Chromadorea</taxon>
        <taxon>Rhabditida</taxon>
        <taxon>Tylenchina</taxon>
        <taxon>Panagrolaimomorpha</taxon>
        <taxon>Strongyloidoidea</taxon>
        <taxon>Steinernematidae</taxon>
        <taxon>Steinernema</taxon>
    </lineage>
</organism>
<accession>A0A4U5PDI5</accession>
<reference evidence="2 3" key="1">
    <citation type="journal article" date="2015" name="Genome Biol.">
        <title>Comparative genomics of Steinernema reveals deeply conserved gene regulatory networks.</title>
        <authorList>
            <person name="Dillman A.R."/>
            <person name="Macchietto M."/>
            <person name="Porter C.F."/>
            <person name="Rogers A."/>
            <person name="Williams B."/>
            <person name="Antoshechkin I."/>
            <person name="Lee M.M."/>
            <person name="Goodwin Z."/>
            <person name="Lu X."/>
            <person name="Lewis E.E."/>
            <person name="Goodrich-Blair H."/>
            <person name="Stock S.P."/>
            <person name="Adams B.J."/>
            <person name="Sternberg P.W."/>
            <person name="Mortazavi A."/>
        </authorList>
    </citation>
    <scope>NUCLEOTIDE SEQUENCE [LARGE SCALE GENOMIC DNA]</scope>
    <source>
        <strain evidence="2 3">ALL</strain>
    </source>
</reference>
<comment type="caution">
    <text evidence="2">The sequence shown here is derived from an EMBL/GenBank/DDBJ whole genome shotgun (WGS) entry which is preliminary data.</text>
</comment>
<feature type="chain" id="PRO_5020842323" description="Saposin B-type domain-containing protein" evidence="1">
    <location>
        <begin position="21"/>
        <end position="105"/>
    </location>
</feature>
<evidence type="ECO:0000256" key="1">
    <source>
        <dbReference type="SAM" id="SignalP"/>
    </source>
</evidence>
<evidence type="ECO:0008006" key="4">
    <source>
        <dbReference type="Google" id="ProtNLM"/>
    </source>
</evidence>
<evidence type="ECO:0000313" key="2">
    <source>
        <dbReference type="EMBL" id="TKR94458.1"/>
    </source>
</evidence>
<gene>
    <name evidence="2" type="ORF">L596_008734</name>
</gene>
<feature type="signal peptide" evidence="1">
    <location>
        <begin position="1"/>
        <end position="20"/>
    </location>
</feature>
<dbReference type="EMBL" id="AZBU02000002">
    <property type="protein sequence ID" value="TKR94458.1"/>
    <property type="molecule type" value="Genomic_DNA"/>
</dbReference>
<evidence type="ECO:0000313" key="3">
    <source>
        <dbReference type="Proteomes" id="UP000298663"/>
    </source>
</evidence>
<proteinExistence type="predicted"/>
<reference evidence="2 3" key="2">
    <citation type="journal article" date="2019" name="G3 (Bethesda)">
        <title>Hybrid Assembly of the Genome of the Entomopathogenic Nematode Steinernema carpocapsae Identifies the X-Chromosome.</title>
        <authorList>
            <person name="Serra L."/>
            <person name="Macchietto M."/>
            <person name="Macias-Munoz A."/>
            <person name="McGill C.J."/>
            <person name="Rodriguez I.M."/>
            <person name="Rodriguez B."/>
            <person name="Murad R."/>
            <person name="Mortazavi A."/>
        </authorList>
    </citation>
    <scope>NUCLEOTIDE SEQUENCE [LARGE SCALE GENOMIC DNA]</scope>
    <source>
        <strain evidence="2 3">ALL</strain>
    </source>
</reference>
<sequence>MFLKPFFLLVLTFVVLGVSGDYWCSNCGKFWGKFFAANPEYKNYDRTEMYFSLTEYCEVMFTSYSLFQCKESFTENYEKLYESIMSNDGPTRAANFCDIINACPL</sequence>
<dbReference type="Proteomes" id="UP000298663">
    <property type="component" value="Unassembled WGS sequence"/>
</dbReference>
<keyword evidence="1" id="KW-0732">Signal</keyword>
<name>A0A4U5PDI5_STECR</name>
<keyword evidence="3" id="KW-1185">Reference proteome</keyword>